<dbReference type="EMBL" id="QEAQ01000018">
    <property type="protein sequence ID" value="TPX60096.1"/>
    <property type="molecule type" value="Genomic_DNA"/>
</dbReference>
<evidence type="ECO:0000313" key="3">
    <source>
        <dbReference type="EMBL" id="TPX60096.1"/>
    </source>
</evidence>
<dbReference type="Pfam" id="PF04179">
    <property type="entry name" value="Init_tRNA_PT"/>
    <property type="match status" value="1"/>
</dbReference>
<dbReference type="Gene3D" id="3.90.190.10">
    <property type="entry name" value="Protein tyrosine phosphatase superfamily"/>
    <property type="match status" value="1"/>
</dbReference>
<protein>
    <submittedName>
        <fullName evidence="3">Uncharacterized protein</fullName>
    </submittedName>
</protein>
<dbReference type="GO" id="GO:0005737">
    <property type="term" value="C:cytoplasm"/>
    <property type="evidence" value="ECO:0007669"/>
    <property type="project" value="TreeGrafter"/>
</dbReference>
<dbReference type="InterPro" id="IPR033421">
    <property type="entry name" value="Rit1_DUSP-like"/>
</dbReference>
<accession>A0A507E8E5</accession>
<dbReference type="PANTHER" id="PTHR31811">
    <property type="entry name" value="TRNA A64-2'-O-RIBOSYLPHOSPHATE TRANSFERASE"/>
    <property type="match status" value="1"/>
</dbReference>
<dbReference type="InterPro" id="IPR007306">
    <property type="entry name" value="Rit1"/>
</dbReference>
<organism evidence="3 4">
    <name type="scientific">Powellomyces hirtus</name>
    <dbReference type="NCBI Taxonomy" id="109895"/>
    <lineage>
        <taxon>Eukaryota</taxon>
        <taxon>Fungi</taxon>
        <taxon>Fungi incertae sedis</taxon>
        <taxon>Chytridiomycota</taxon>
        <taxon>Chytridiomycota incertae sedis</taxon>
        <taxon>Chytridiomycetes</taxon>
        <taxon>Spizellomycetales</taxon>
        <taxon>Powellomycetaceae</taxon>
        <taxon>Powellomyces</taxon>
    </lineage>
</organism>
<dbReference type="AlphaFoldDB" id="A0A507E8E5"/>
<dbReference type="Pfam" id="PF17184">
    <property type="entry name" value="Rit1_C"/>
    <property type="match status" value="1"/>
</dbReference>
<feature type="domain" description="Rit1 N-terminal" evidence="2">
    <location>
        <begin position="9"/>
        <end position="283"/>
    </location>
</feature>
<evidence type="ECO:0000313" key="4">
    <source>
        <dbReference type="Proteomes" id="UP000318582"/>
    </source>
</evidence>
<evidence type="ECO:0000259" key="1">
    <source>
        <dbReference type="Pfam" id="PF04179"/>
    </source>
</evidence>
<dbReference type="PANTHER" id="PTHR31811:SF0">
    <property type="entry name" value="TRNA A64-2'-O-RIBOSYLPHOSPHATE TRANSFERASE"/>
    <property type="match status" value="1"/>
</dbReference>
<dbReference type="InterPro" id="IPR029021">
    <property type="entry name" value="Prot-tyrosine_phosphatase-like"/>
</dbReference>
<proteinExistence type="predicted"/>
<dbReference type="GO" id="GO:0043399">
    <property type="term" value="F:tRNA adenosine(64)-2'-O-ribosylphosphate transferase activity"/>
    <property type="evidence" value="ECO:0007669"/>
    <property type="project" value="InterPro"/>
</dbReference>
<dbReference type="InterPro" id="IPR033449">
    <property type="entry name" value="Rit1_N"/>
</dbReference>
<keyword evidence="4" id="KW-1185">Reference proteome</keyword>
<evidence type="ECO:0000259" key="2">
    <source>
        <dbReference type="Pfam" id="PF17184"/>
    </source>
</evidence>
<feature type="domain" description="Rit1 DUSP-like" evidence="1">
    <location>
        <begin position="351"/>
        <end position="458"/>
    </location>
</feature>
<gene>
    <name evidence="3" type="ORF">PhCBS80983_g01983</name>
</gene>
<reference evidence="3 4" key="1">
    <citation type="journal article" date="2019" name="Sci. Rep.">
        <title>Comparative genomics of chytrid fungi reveal insights into the obligate biotrophic and pathogenic lifestyle of Synchytrium endobioticum.</title>
        <authorList>
            <person name="van de Vossenberg B.T.L.H."/>
            <person name="Warris S."/>
            <person name="Nguyen H.D.T."/>
            <person name="van Gent-Pelzer M.P.E."/>
            <person name="Joly D.L."/>
            <person name="van de Geest H.C."/>
            <person name="Bonants P.J.M."/>
            <person name="Smith D.S."/>
            <person name="Levesque C.A."/>
            <person name="van der Lee T.A.J."/>
        </authorList>
    </citation>
    <scope>NUCLEOTIDE SEQUENCE [LARGE SCALE GENOMIC DNA]</scope>
    <source>
        <strain evidence="3 4">CBS 809.83</strain>
    </source>
</reference>
<dbReference type="GO" id="GO:0019988">
    <property type="term" value="P:charged-tRNA amino acid modification"/>
    <property type="evidence" value="ECO:0007669"/>
    <property type="project" value="InterPro"/>
</dbReference>
<sequence length="467" mass="51811">MSKQDRESIRKEGRNIYNRLRSIAEDALFVEKVAAQFPSLPVIANQRCGSWYIDPAKAFKHSVYFKSTDGHFGKWDFNLRRLNYHIISAICQNKGCIIVDSTRNGKRIPDSLSKTVPIWCAVINTAVAILRRQSATATPESWDIRFHSIPSAVSKSEAQQISDRVLSFAHKLLTSSVDMDKVSRILLKPLRPIWISPASTLDGSFDWASGDDLPFYPVVLLSASMAVPDGLDRREGYTYVQGSADDHEMWAEGLTPELFWQHSAELLATLNPTACTTLVHQIVATSASRVSTSGSSSTATSSSIGTTGISIGNHASGRPPTCFADHDLVINCGAPEHVFPDKEAMILANRYLFLPISEGKKGQHQLFDSLGPVLTYIREPLREGKRVLIHCMQGKDRSVGIALAILVRYMDDEGVLHVDWDTPSEITKDKIQNRLLYIQSFRHVASPTRATLQKVKTYFMSGGYAGQ</sequence>
<dbReference type="SUPFAM" id="SSF52799">
    <property type="entry name" value="(Phosphotyrosine protein) phosphatases II"/>
    <property type="match status" value="1"/>
</dbReference>
<dbReference type="Proteomes" id="UP000318582">
    <property type="component" value="Unassembled WGS sequence"/>
</dbReference>
<comment type="caution">
    <text evidence="3">The sequence shown here is derived from an EMBL/GenBank/DDBJ whole genome shotgun (WGS) entry which is preliminary data.</text>
</comment>
<name>A0A507E8E5_9FUNG</name>
<dbReference type="PIRSF" id="PIRSF007747">
    <property type="entry name" value="Ribosyl_Ptfrase"/>
    <property type="match status" value="1"/>
</dbReference>